<protein>
    <submittedName>
        <fullName evidence="1">ZBED8 protein</fullName>
    </submittedName>
</protein>
<proteinExistence type="predicted"/>
<accession>A0A8X7XHJ0</accession>
<dbReference type="PANTHER" id="PTHR45913">
    <property type="entry name" value="EPM2A-INTERACTING PROTEIN 1"/>
    <property type="match status" value="1"/>
</dbReference>
<comment type="caution">
    <text evidence="1">The sequence shown here is derived from an EMBL/GenBank/DDBJ whole genome shotgun (WGS) entry which is preliminary data.</text>
</comment>
<dbReference type="Proteomes" id="UP000886611">
    <property type="component" value="Unassembled WGS sequence"/>
</dbReference>
<name>A0A8X7XHJ0_POLSE</name>
<dbReference type="PANTHER" id="PTHR45913:SF22">
    <property type="entry name" value="SCAN BOX DOMAIN-CONTAINING PROTEIN"/>
    <property type="match status" value="1"/>
</dbReference>
<sequence length="236" mass="26989">MCKMLSAKKRKCNDSYVGFGFACVTERDGTERPQCMICNLVMSNRNLKPSGLREHLESKHSNHVGTSIDAFKLRRICYDQKATLSSYGFVAPGKHFLEASYRVSYMIVKEKKPHTIGETFVKPCALEMAKIVLGEDAVKQLSQVSLSNDIVHQRIKDMSQNIITQVVSEIKQSPAKISMQIDESADVSNHSQLFVFVRYVHKKNIKEEFLFCERLKTTTKAVDIFKLIQSFFDRHE</sequence>
<dbReference type="AlphaFoldDB" id="A0A8X7XHJ0"/>
<organism evidence="1 2">
    <name type="scientific">Polypterus senegalus</name>
    <name type="common">Senegal bichir</name>
    <dbReference type="NCBI Taxonomy" id="55291"/>
    <lineage>
        <taxon>Eukaryota</taxon>
        <taxon>Metazoa</taxon>
        <taxon>Chordata</taxon>
        <taxon>Craniata</taxon>
        <taxon>Vertebrata</taxon>
        <taxon>Euteleostomi</taxon>
        <taxon>Actinopterygii</taxon>
        <taxon>Polypteriformes</taxon>
        <taxon>Polypteridae</taxon>
        <taxon>Polypterus</taxon>
    </lineage>
</organism>
<keyword evidence="2" id="KW-1185">Reference proteome</keyword>
<dbReference type="EMBL" id="JAATIS010001721">
    <property type="protein sequence ID" value="KAG2466217.1"/>
    <property type="molecule type" value="Genomic_DNA"/>
</dbReference>
<feature type="non-terminal residue" evidence="1">
    <location>
        <position position="1"/>
    </location>
</feature>
<evidence type="ECO:0000313" key="2">
    <source>
        <dbReference type="Proteomes" id="UP000886611"/>
    </source>
</evidence>
<evidence type="ECO:0000313" key="1">
    <source>
        <dbReference type="EMBL" id="KAG2466217.1"/>
    </source>
</evidence>
<feature type="non-terminal residue" evidence="1">
    <location>
        <position position="236"/>
    </location>
</feature>
<gene>
    <name evidence="1" type="primary">Zbed8_1</name>
    <name evidence="1" type="ORF">GTO96_0017149</name>
</gene>
<reference evidence="1 2" key="1">
    <citation type="journal article" date="2021" name="Cell">
        <title>Tracing the genetic footprints of vertebrate landing in non-teleost ray-finned fishes.</title>
        <authorList>
            <person name="Bi X."/>
            <person name="Wang K."/>
            <person name="Yang L."/>
            <person name="Pan H."/>
            <person name="Jiang H."/>
            <person name="Wei Q."/>
            <person name="Fang M."/>
            <person name="Yu H."/>
            <person name="Zhu C."/>
            <person name="Cai Y."/>
            <person name="He Y."/>
            <person name="Gan X."/>
            <person name="Zeng H."/>
            <person name="Yu D."/>
            <person name="Zhu Y."/>
            <person name="Jiang H."/>
            <person name="Qiu Q."/>
            <person name="Yang H."/>
            <person name="Zhang Y.E."/>
            <person name="Wang W."/>
            <person name="Zhu M."/>
            <person name="He S."/>
            <person name="Zhang G."/>
        </authorList>
    </citation>
    <scope>NUCLEOTIDE SEQUENCE [LARGE SCALE GENOMIC DNA]</scope>
    <source>
        <strain evidence="1">Bchr_013</strain>
    </source>
</reference>